<evidence type="ECO:0000256" key="5">
    <source>
        <dbReference type="ARBA" id="ARBA00023125"/>
    </source>
</evidence>
<reference evidence="12 13" key="1">
    <citation type="journal article" date="2017" name="Mol. Plant">
        <title>The Genome of Medicinal Plant Macleaya cordata Provides New Insights into Benzylisoquinoline Alkaloids Metabolism.</title>
        <authorList>
            <person name="Liu X."/>
            <person name="Liu Y."/>
            <person name="Huang P."/>
            <person name="Ma Y."/>
            <person name="Qing Z."/>
            <person name="Tang Q."/>
            <person name="Cao H."/>
            <person name="Cheng P."/>
            <person name="Zheng Y."/>
            <person name="Yuan Z."/>
            <person name="Zhou Y."/>
            <person name="Liu J."/>
            <person name="Tang Z."/>
            <person name="Zhuo Y."/>
            <person name="Zhang Y."/>
            <person name="Yu L."/>
            <person name="Huang J."/>
            <person name="Yang P."/>
            <person name="Peng Q."/>
            <person name="Zhang J."/>
            <person name="Jiang W."/>
            <person name="Zhang Z."/>
            <person name="Lin K."/>
            <person name="Ro D.K."/>
            <person name="Chen X."/>
            <person name="Xiong X."/>
            <person name="Shang Y."/>
            <person name="Huang S."/>
            <person name="Zeng J."/>
        </authorList>
    </citation>
    <scope>NUCLEOTIDE SEQUENCE [LARGE SCALE GENOMIC DNA]</scope>
    <source>
        <strain evidence="13">cv. BLH2017</strain>
        <tissue evidence="12">Root</tissue>
    </source>
</reference>
<name>A0A200PNI0_MACCD</name>
<keyword evidence="13" id="KW-1185">Reference proteome</keyword>
<keyword evidence="4 9" id="KW-0805">Transcription regulation</keyword>
<dbReference type="GO" id="GO:0003700">
    <property type="term" value="F:DNA-binding transcription factor activity"/>
    <property type="evidence" value="ECO:0007669"/>
    <property type="project" value="UniProtKB-UniRule"/>
</dbReference>
<feature type="region of interest" description="Disordered" evidence="10">
    <location>
        <begin position="322"/>
        <end position="372"/>
    </location>
</feature>
<gene>
    <name evidence="12" type="ORF">BVC80_9065g38</name>
</gene>
<dbReference type="AlphaFoldDB" id="A0A200PNI0"/>
<evidence type="ECO:0000256" key="6">
    <source>
        <dbReference type="ARBA" id="ARBA00023163"/>
    </source>
</evidence>
<dbReference type="OrthoDB" id="1903123at2759"/>
<dbReference type="GO" id="GO:0008270">
    <property type="term" value="F:zinc ion binding"/>
    <property type="evidence" value="ECO:0007669"/>
    <property type="project" value="UniProtKB-KW"/>
</dbReference>
<keyword evidence="3 9" id="KW-0862">Zinc</keyword>
<evidence type="ECO:0000313" key="12">
    <source>
        <dbReference type="EMBL" id="OUZ99766.1"/>
    </source>
</evidence>
<dbReference type="PROSITE" id="PS01361">
    <property type="entry name" value="ZF_DOF_1"/>
    <property type="match status" value="1"/>
</dbReference>
<feature type="region of interest" description="Disordered" evidence="10">
    <location>
        <begin position="389"/>
        <end position="414"/>
    </location>
</feature>
<keyword evidence="1 9" id="KW-0479">Metal-binding</keyword>
<evidence type="ECO:0000256" key="9">
    <source>
        <dbReference type="RuleBase" id="RU369094"/>
    </source>
</evidence>
<keyword evidence="7 8" id="KW-0539">Nucleus</keyword>
<dbReference type="PROSITE" id="PS50884">
    <property type="entry name" value="ZF_DOF_2"/>
    <property type="match status" value="1"/>
</dbReference>
<dbReference type="InterPro" id="IPR045174">
    <property type="entry name" value="Dof"/>
</dbReference>
<comment type="subcellular location">
    <subcellularLocation>
        <location evidence="8 9">Nucleus</location>
    </subcellularLocation>
</comment>
<feature type="compositionally biased region" description="Low complexity" evidence="10">
    <location>
        <begin position="103"/>
        <end position="116"/>
    </location>
</feature>
<dbReference type="PANTHER" id="PTHR31992">
    <property type="entry name" value="DOF ZINC FINGER PROTEIN DOF1.4-RELATED"/>
    <property type="match status" value="1"/>
</dbReference>
<feature type="compositionally biased region" description="Acidic residues" evidence="10">
    <location>
        <begin position="350"/>
        <end position="363"/>
    </location>
</feature>
<dbReference type="EMBL" id="MVGT01004390">
    <property type="protein sequence ID" value="OUZ99766.1"/>
    <property type="molecule type" value="Genomic_DNA"/>
</dbReference>
<proteinExistence type="predicted"/>
<dbReference type="Pfam" id="PF02701">
    <property type="entry name" value="Zn_ribbon_Dof"/>
    <property type="match status" value="1"/>
</dbReference>
<dbReference type="OMA" id="WVFASEN"/>
<keyword evidence="5 8" id="KW-0238">DNA-binding</keyword>
<dbReference type="GO" id="GO:0005634">
    <property type="term" value="C:nucleus"/>
    <property type="evidence" value="ECO:0007669"/>
    <property type="project" value="UniProtKB-SubCell"/>
</dbReference>
<feature type="compositionally biased region" description="Low complexity" evidence="10">
    <location>
        <begin position="322"/>
        <end position="335"/>
    </location>
</feature>
<feature type="compositionally biased region" description="Polar residues" evidence="10">
    <location>
        <begin position="11"/>
        <end position="22"/>
    </location>
</feature>
<protein>
    <recommendedName>
        <fullName evidence="9">Dof zinc finger protein</fullName>
    </recommendedName>
</protein>
<dbReference type="PANTHER" id="PTHR31992:SF313">
    <property type="entry name" value="DOF ZINC FINGER PROTEIN DOF5.7"/>
    <property type="match status" value="1"/>
</dbReference>
<keyword evidence="6 9" id="KW-0804">Transcription</keyword>
<accession>A0A200PNI0</accession>
<dbReference type="Proteomes" id="UP000195402">
    <property type="component" value="Unassembled WGS sequence"/>
</dbReference>
<feature type="domain" description="Dof-type" evidence="11">
    <location>
        <begin position="46"/>
        <end position="100"/>
    </location>
</feature>
<sequence>MMSPESVQAKPLSSTSEDNQISGTGGRKTTAGSSVPKPLPGQAAALKCPRCDSPNTKFCYYNNYSLTQPRHFCKTCRRYWTKGGALRNVPIGGGCRKNKKTKSSSSSSCRSLSVDDSNYKDSSCSSYLLSDHNTNTGGGLLMKASSLFHGLISPPPPSSSSSSMEFHHDQLGNRIPFSRLNSSTNNTGSSLYNHAQLVSFGDLSSNITTSTTSCYDIDSAASSGAGSLLMGFSYNNHPAAGSSSVFRNEVAGESAAEYFNGGVHHQGDMCSSMNINNIAQTHSNLASSIESLSTINQELHWKLQQQRLAMIFGGNNNNNNQKEILSSSNVSSSVLSGGGGGGGGGGLDIENQEEEEEEREEEEAQKPPLPISFQNLEISKQEAVAACGVSNNHNNPRKGSGAHHDDSSSGNAPTTTEWVFASENMKYSTNYTTGPNTTANNRSSNVVNDNIISSTSWKGIQAGWSTDLHQHPNYSTDHLH</sequence>
<dbReference type="InterPro" id="IPR003851">
    <property type="entry name" value="Znf_Dof"/>
</dbReference>
<dbReference type="InParanoid" id="A0A200PNI0"/>
<evidence type="ECO:0000256" key="7">
    <source>
        <dbReference type="ARBA" id="ARBA00023242"/>
    </source>
</evidence>
<comment type="function">
    <text evidence="9">Transcription factor that binds specifically to a 5'-AA[AG]G-3' consensus core sequence.</text>
</comment>
<feature type="region of interest" description="Disordered" evidence="10">
    <location>
        <begin position="91"/>
        <end position="120"/>
    </location>
</feature>
<dbReference type="GO" id="GO:0003677">
    <property type="term" value="F:DNA binding"/>
    <property type="evidence" value="ECO:0007669"/>
    <property type="project" value="UniProtKB-UniRule"/>
</dbReference>
<evidence type="ECO:0000256" key="1">
    <source>
        <dbReference type="ARBA" id="ARBA00022723"/>
    </source>
</evidence>
<evidence type="ECO:0000256" key="3">
    <source>
        <dbReference type="ARBA" id="ARBA00022833"/>
    </source>
</evidence>
<feature type="region of interest" description="Disordered" evidence="10">
    <location>
        <begin position="1"/>
        <end position="38"/>
    </location>
</feature>
<comment type="caution">
    <text evidence="12">The sequence shown here is derived from an EMBL/GenBank/DDBJ whole genome shotgun (WGS) entry which is preliminary data.</text>
</comment>
<dbReference type="STRING" id="56857.A0A200PNI0"/>
<evidence type="ECO:0000313" key="13">
    <source>
        <dbReference type="Proteomes" id="UP000195402"/>
    </source>
</evidence>
<feature type="compositionally biased region" description="Gly residues" evidence="10">
    <location>
        <begin position="336"/>
        <end position="347"/>
    </location>
</feature>
<evidence type="ECO:0000256" key="4">
    <source>
        <dbReference type="ARBA" id="ARBA00023015"/>
    </source>
</evidence>
<evidence type="ECO:0000256" key="8">
    <source>
        <dbReference type="PROSITE-ProRule" id="PRU00071"/>
    </source>
</evidence>
<organism evidence="12 13">
    <name type="scientific">Macleaya cordata</name>
    <name type="common">Five-seeded plume-poppy</name>
    <name type="synonym">Bocconia cordata</name>
    <dbReference type="NCBI Taxonomy" id="56857"/>
    <lineage>
        <taxon>Eukaryota</taxon>
        <taxon>Viridiplantae</taxon>
        <taxon>Streptophyta</taxon>
        <taxon>Embryophyta</taxon>
        <taxon>Tracheophyta</taxon>
        <taxon>Spermatophyta</taxon>
        <taxon>Magnoliopsida</taxon>
        <taxon>Ranunculales</taxon>
        <taxon>Papaveraceae</taxon>
        <taxon>Papaveroideae</taxon>
        <taxon>Macleaya</taxon>
    </lineage>
</organism>
<evidence type="ECO:0000256" key="10">
    <source>
        <dbReference type="SAM" id="MobiDB-lite"/>
    </source>
</evidence>
<evidence type="ECO:0000259" key="11">
    <source>
        <dbReference type="PROSITE" id="PS50884"/>
    </source>
</evidence>
<evidence type="ECO:0000256" key="2">
    <source>
        <dbReference type="ARBA" id="ARBA00022771"/>
    </source>
</evidence>
<keyword evidence="2 8" id="KW-0863">Zinc-finger</keyword>